<dbReference type="AlphaFoldDB" id="A0A3P4B7X2"/>
<evidence type="ECO:0000256" key="1">
    <source>
        <dbReference type="ARBA" id="ARBA00034120"/>
    </source>
</evidence>
<sequence>MPKTITGLWPHVTQFDNLHRSYLEARRSKRYRPDVLQFTESLEANLFDIQDALIDKTWAPGPQREFVVREPKLRAIQAPPFADRVVHHALVGVVGPHFERRFISDSYACRQGKGTQRAVARVQHFLRVAKRNHGDGIYVMQADISRYFASIRHDVLMREAARVISDPDVLWLWRRIVAGYGHENGVGLPVGALTSQLGANIVLNRLDHVAKDDMGLRHYVRYMDDFIAVLPTKHAAQEVMQVMEAVVGDLGLHLNPKTAVHPWQRGVDFCGYRIWPTHILPRKRNIKRARADFRDLASQFYHGEVELEHVRQRVASFLAYAKHCNAQRTVEGVLGDLVLVPGLRGIVAANAGNNRQFVSR</sequence>
<name>A0A3P4B7X2_9BURK</name>
<dbReference type="InterPro" id="IPR051083">
    <property type="entry name" value="GrpII_Intron_Splice-Mob/Def"/>
</dbReference>
<dbReference type="Pfam" id="PF00078">
    <property type="entry name" value="RVT_1"/>
    <property type="match status" value="1"/>
</dbReference>
<organism evidence="3 4">
    <name type="scientific">Pigmentiphaga humi</name>
    <dbReference type="NCBI Taxonomy" id="2478468"/>
    <lineage>
        <taxon>Bacteria</taxon>
        <taxon>Pseudomonadati</taxon>
        <taxon>Pseudomonadota</taxon>
        <taxon>Betaproteobacteria</taxon>
        <taxon>Burkholderiales</taxon>
        <taxon>Alcaligenaceae</taxon>
        <taxon>Pigmentiphaga</taxon>
    </lineage>
</organism>
<dbReference type="InterPro" id="IPR000477">
    <property type="entry name" value="RT_dom"/>
</dbReference>
<dbReference type="RefSeq" id="WP_124081955.1">
    <property type="nucleotide sequence ID" value="NZ_UWPJ01000039.1"/>
</dbReference>
<comment type="similarity">
    <text evidence="1">Belongs to the bacterial reverse transcriptase family.</text>
</comment>
<dbReference type="OrthoDB" id="9793236at2"/>
<proteinExistence type="inferred from homology"/>
<dbReference type="SUPFAM" id="SSF56672">
    <property type="entry name" value="DNA/RNA polymerases"/>
    <property type="match status" value="1"/>
</dbReference>
<dbReference type="PANTHER" id="PTHR34047:SF8">
    <property type="entry name" value="PROTEIN YKFC"/>
    <property type="match status" value="1"/>
</dbReference>
<reference evidence="3 4" key="1">
    <citation type="submission" date="2018-10" db="EMBL/GenBank/DDBJ databases">
        <authorList>
            <person name="Criscuolo A."/>
        </authorList>
    </citation>
    <scope>NUCLEOTIDE SEQUENCE [LARGE SCALE GENOMIC DNA]</scope>
    <source>
        <strain evidence="3">DnA1</strain>
    </source>
</reference>
<dbReference type="EMBL" id="UWPJ01000039">
    <property type="protein sequence ID" value="VCU72409.1"/>
    <property type="molecule type" value="Genomic_DNA"/>
</dbReference>
<dbReference type="CDD" id="cd01651">
    <property type="entry name" value="RT_G2_intron"/>
    <property type="match status" value="1"/>
</dbReference>
<dbReference type="PROSITE" id="PS50878">
    <property type="entry name" value="RT_POL"/>
    <property type="match status" value="1"/>
</dbReference>
<keyword evidence="4" id="KW-1185">Reference proteome</keyword>
<accession>A0A3P4B7X2</accession>
<evidence type="ECO:0000313" key="3">
    <source>
        <dbReference type="EMBL" id="VCU72409.1"/>
    </source>
</evidence>
<evidence type="ECO:0000259" key="2">
    <source>
        <dbReference type="PROSITE" id="PS50878"/>
    </source>
</evidence>
<protein>
    <submittedName>
        <fullName evidence="3">Group II intron-encoded protein LtrA</fullName>
    </submittedName>
</protein>
<evidence type="ECO:0000313" key="4">
    <source>
        <dbReference type="Proteomes" id="UP000277294"/>
    </source>
</evidence>
<dbReference type="Proteomes" id="UP000277294">
    <property type="component" value="Unassembled WGS sequence"/>
</dbReference>
<gene>
    <name evidence="3" type="primary">ltrA_3</name>
    <name evidence="3" type="ORF">PIGHUM_04508</name>
</gene>
<dbReference type="InterPro" id="IPR043502">
    <property type="entry name" value="DNA/RNA_pol_sf"/>
</dbReference>
<feature type="domain" description="Reverse transcriptase" evidence="2">
    <location>
        <begin position="1"/>
        <end position="274"/>
    </location>
</feature>
<dbReference type="PANTHER" id="PTHR34047">
    <property type="entry name" value="NUCLEAR INTRON MATURASE 1, MITOCHONDRIAL-RELATED"/>
    <property type="match status" value="1"/>
</dbReference>